<keyword evidence="2 5" id="KW-0808">Transferase</keyword>
<dbReference type="GO" id="GO:0009249">
    <property type="term" value="P:protein lipoylation"/>
    <property type="evidence" value="ECO:0007669"/>
    <property type="project" value="InterPro"/>
</dbReference>
<feature type="domain" description="BPL/LPL catalytic" evidence="10">
    <location>
        <begin position="38"/>
        <end position="220"/>
    </location>
</feature>
<evidence type="ECO:0000256" key="5">
    <source>
        <dbReference type="HAMAP-Rule" id="MF_00013"/>
    </source>
</evidence>
<evidence type="ECO:0000256" key="6">
    <source>
        <dbReference type="PIRNR" id="PIRNR016262"/>
    </source>
</evidence>
<comment type="caution">
    <text evidence="11">The sequence shown here is derived from an EMBL/GenBank/DDBJ whole genome shotgun (WGS) entry which is preliminary data.</text>
</comment>
<dbReference type="PROSITE" id="PS51733">
    <property type="entry name" value="BPL_LPL_CATALYTIC"/>
    <property type="match status" value="1"/>
</dbReference>
<dbReference type="OrthoDB" id="9787061at2"/>
<evidence type="ECO:0000256" key="8">
    <source>
        <dbReference type="PIRSR" id="PIRSR016262-2"/>
    </source>
</evidence>
<dbReference type="PANTHER" id="PTHR10993">
    <property type="entry name" value="OCTANOYLTRANSFERASE"/>
    <property type="match status" value="1"/>
</dbReference>
<keyword evidence="3 5" id="KW-0012">Acyltransferase</keyword>
<name>A0A1E5Q9E1_9PROT</name>
<dbReference type="GO" id="GO:0033819">
    <property type="term" value="F:lipoyl(octanoyl) transferase activity"/>
    <property type="evidence" value="ECO:0007669"/>
    <property type="project" value="UniProtKB-EC"/>
</dbReference>
<dbReference type="HAMAP" id="MF_00013">
    <property type="entry name" value="LipB"/>
    <property type="match status" value="1"/>
</dbReference>
<keyword evidence="13" id="KW-1185">Reference proteome</keyword>
<evidence type="ECO:0000256" key="2">
    <source>
        <dbReference type="ARBA" id="ARBA00022679"/>
    </source>
</evidence>
<dbReference type="CDD" id="cd16444">
    <property type="entry name" value="LipB"/>
    <property type="match status" value="1"/>
</dbReference>
<evidence type="ECO:0000256" key="1">
    <source>
        <dbReference type="ARBA" id="ARBA00004821"/>
    </source>
</evidence>
<dbReference type="Gene3D" id="3.30.930.10">
    <property type="entry name" value="Bira Bifunctional Protein, Domain 2"/>
    <property type="match status" value="1"/>
</dbReference>
<comment type="miscellaneous">
    <text evidence="5">In the reaction, the free carboxyl group of octanoic acid is attached via an amide linkage to the epsilon-amino group of a specific lysine residue of lipoyl domains of lipoate-dependent enzymes.</text>
</comment>
<protein>
    <recommendedName>
        <fullName evidence="5 6">Octanoyltransferase</fullName>
        <ecNumber evidence="5 6">2.3.1.181</ecNumber>
    </recommendedName>
    <alternativeName>
        <fullName evidence="5">Lipoate-protein ligase B</fullName>
    </alternativeName>
    <alternativeName>
        <fullName evidence="5">Lipoyl/octanoyl transferase</fullName>
    </alternativeName>
    <alternativeName>
        <fullName evidence="5">Octanoyl-[acyl-carrier-protein]-protein N-octanoyltransferase</fullName>
    </alternativeName>
</protein>
<comment type="pathway">
    <text evidence="1 5 6">Protein modification; protein lipoylation via endogenous pathway; protein N(6)-(lipoyl)lysine from octanoyl-[acyl-carrier-protein]: step 1/2.</text>
</comment>
<dbReference type="PROSITE" id="PS01313">
    <property type="entry name" value="LIPB"/>
    <property type="match status" value="1"/>
</dbReference>
<dbReference type="InterPro" id="IPR000544">
    <property type="entry name" value="Octanoyltransferase"/>
</dbReference>
<feature type="active site" description="Acyl-thioester intermediate" evidence="5 7">
    <location>
        <position position="182"/>
    </location>
</feature>
<sequence length="238" mass="26206">MAENKALPTVEWCVSEALVDYGEALDFMETRVAEIRDGSKPEIVWLLQHPPLYTAGTSAKANDLLDAERFPVYEAGRGGQYTYHGPGQRVAYVLLDLKHHGSDVRAFVQKLEEVMIRTLAAFDVAGERRDGRVGIWVADPQHIGTEAKIGAIGVRVRKWVSFHGLALNVNPDLSHFSSIVPCGISEHGVTSLADLHVEATLGDVDTVLRQTFEAVFKRHIQDIDAAQFLAQVEAPVPK</sequence>
<feature type="binding site" evidence="5 8">
    <location>
        <begin position="151"/>
        <end position="153"/>
    </location>
    <ligand>
        <name>substrate</name>
    </ligand>
</feature>
<reference evidence="11" key="1">
    <citation type="submission" date="2016-07" db="EMBL/GenBank/DDBJ databases">
        <authorList>
            <person name="Trubitsyn D."/>
            <person name="Abreu F.A."/>
            <person name="Ward B."/>
            <person name="Taylor T."/>
            <person name="Hattori M."/>
            <person name="Kondo S."/>
            <person name="Trivedi U."/>
            <person name="Staniland S."/>
            <person name="Lins U."/>
            <person name="Bazylinski D.A."/>
        </authorList>
    </citation>
    <scope>NUCLEOTIDE SEQUENCE</scope>
    <source>
        <strain evidence="11">MV-1</strain>
    </source>
</reference>
<dbReference type="Pfam" id="PF21948">
    <property type="entry name" value="LplA-B_cat"/>
    <property type="match status" value="1"/>
</dbReference>
<evidence type="ECO:0000259" key="10">
    <source>
        <dbReference type="PROSITE" id="PS51733"/>
    </source>
</evidence>
<reference evidence="13" key="2">
    <citation type="submission" date="2016-07" db="EMBL/GenBank/DDBJ databases">
        <authorList>
            <person name="Florea S."/>
            <person name="Webb J.S."/>
            <person name="Jaromczyk J."/>
            <person name="Schardl C.L."/>
        </authorList>
    </citation>
    <scope>NUCLEOTIDE SEQUENCE [LARGE SCALE GENOMIC DNA]</scope>
    <source>
        <strain evidence="13">MV-1</strain>
    </source>
</reference>
<evidence type="ECO:0000256" key="9">
    <source>
        <dbReference type="PIRSR" id="PIRSR016262-3"/>
    </source>
</evidence>
<dbReference type="SUPFAM" id="SSF55681">
    <property type="entry name" value="Class II aaRS and biotin synthetases"/>
    <property type="match status" value="1"/>
</dbReference>
<dbReference type="InterPro" id="IPR045864">
    <property type="entry name" value="aa-tRNA-synth_II/BPL/LPL"/>
</dbReference>
<gene>
    <name evidence="5" type="primary">lipB</name>
    <name evidence="12" type="ORF">BEN30_00185</name>
    <name evidence="11" type="ORF">BEN30_07675</name>
</gene>
<feature type="binding site" evidence="5 8">
    <location>
        <begin position="77"/>
        <end position="84"/>
    </location>
    <ligand>
        <name>substrate</name>
    </ligand>
</feature>
<keyword evidence="5" id="KW-0963">Cytoplasm</keyword>
<proteinExistence type="inferred from homology"/>
<dbReference type="NCBIfam" id="NF010925">
    <property type="entry name" value="PRK14345.1"/>
    <property type="match status" value="1"/>
</dbReference>
<comment type="similarity">
    <text evidence="5 6">Belongs to the LipB family.</text>
</comment>
<comment type="subcellular location">
    <subcellularLocation>
        <location evidence="5">Cytoplasm</location>
    </subcellularLocation>
</comment>
<dbReference type="GO" id="GO:0016874">
    <property type="term" value="F:ligase activity"/>
    <property type="evidence" value="ECO:0007669"/>
    <property type="project" value="UniProtKB-KW"/>
</dbReference>
<dbReference type="PANTHER" id="PTHR10993:SF7">
    <property type="entry name" value="LIPOYLTRANSFERASE 2, MITOCHONDRIAL-RELATED"/>
    <property type="match status" value="1"/>
</dbReference>
<dbReference type="GO" id="GO:0005737">
    <property type="term" value="C:cytoplasm"/>
    <property type="evidence" value="ECO:0007669"/>
    <property type="project" value="UniProtKB-SubCell"/>
</dbReference>
<evidence type="ECO:0000256" key="4">
    <source>
        <dbReference type="ARBA" id="ARBA00024732"/>
    </source>
</evidence>
<dbReference type="NCBIfam" id="NF010921">
    <property type="entry name" value="PRK14341.1"/>
    <property type="match status" value="1"/>
</dbReference>
<dbReference type="RefSeq" id="WP_069957116.1">
    <property type="nucleotide sequence ID" value="NZ_MCGG01000012.1"/>
</dbReference>
<accession>A0A1E5Q9E1</accession>
<dbReference type="AlphaFoldDB" id="A0A1E5Q9E1"/>
<evidence type="ECO:0000313" key="11">
    <source>
        <dbReference type="EMBL" id="OEJ68119.1"/>
    </source>
</evidence>
<dbReference type="UniPathway" id="UPA00538">
    <property type="reaction ID" value="UER00592"/>
</dbReference>
<evidence type="ECO:0000256" key="7">
    <source>
        <dbReference type="PIRSR" id="PIRSR016262-1"/>
    </source>
</evidence>
<dbReference type="EMBL" id="MCGG01000017">
    <property type="protein sequence ID" value="OEJ68119.1"/>
    <property type="molecule type" value="Genomic_DNA"/>
</dbReference>
<evidence type="ECO:0000313" key="12">
    <source>
        <dbReference type="EMBL" id="OEJ68598.1"/>
    </source>
</evidence>
<comment type="catalytic activity">
    <reaction evidence="5 6">
        <text>octanoyl-[ACP] + L-lysyl-[protein] = N(6)-octanoyl-L-lysyl-[protein] + holo-[ACP] + H(+)</text>
        <dbReference type="Rhea" id="RHEA:17665"/>
        <dbReference type="Rhea" id="RHEA-COMP:9636"/>
        <dbReference type="Rhea" id="RHEA-COMP:9685"/>
        <dbReference type="Rhea" id="RHEA-COMP:9752"/>
        <dbReference type="Rhea" id="RHEA-COMP:9928"/>
        <dbReference type="ChEBI" id="CHEBI:15378"/>
        <dbReference type="ChEBI" id="CHEBI:29969"/>
        <dbReference type="ChEBI" id="CHEBI:64479"/>
        <dbReference type="ChEBI" id="CHEBI:78463"/>
        <dbReference type="ChEBI" id="CHEBI:78809"/>
        <dbReference type="EC" id="2.3.1.181"/>
    </reaction>
</comment>
<dbReference type="EC" id="2.3.1.181" evidence="5 6"/>
<keyword evidence="11" id="KW-0436">Ligase</keyword>
<evidence type="ECO:0000256" key="3">
    <source>
        <dbReference type="ARBA" id="ARBA00023315"/>
    </source>
</evidence>
<dbReference type="InterPro" id="IPR004143">
    <property type="entry name" value="BPL_LPL_catalytic"/>
</dbReference>
<feature type="binding site" evidence="5 8">
    <location>
        <begin position="164"/>
        <end position="166"/>
    </location>
    <ligand>
        <name>substrate</name>
    </ligand>
</feature>
<feature type="site" description="Lowers pKa of active site Cys" evidence="5 9">
    <location>
        <position position="148"/>
    </location>
</feature>
<comment type="function">
    <text evidence="4 5 6">Catalyzes the transfer of endogenously produced octanoic acid from octanoyl-acyl-carrier-protein onto the lipoyl domains of lipoate-dependent enzymes. Lipoyl-ACP can also act as a substrate although octanoyl-ACP is likely to be the physiological substrate.</text>
</comment>
<dbReference type="InterPro" id="IPR020605">
    <property type="entry name" value="Octanoyltransferase_CS"/>
</dbReference>
<evidence type="ECO:0000313" key="13">
    <source>
        <dbReference type="Proteomes" id="UP000095347"/>
    </source>
</evidence>
<organism evidence="11 13">
    <name type="scientific">Magnetovibrio blakemorei</name>
    <dbReference type="NCBI Taxonomy" id="28181"/>
    <lineage>
        <taxon>Bacteria</taxon>
        <taxon>Pseudomonadati</taxon>
        <taxon>Pseudomonadota</taxon>
        <taxon>Alphaproteobacteria</taxon>
        <taxon>Rhodospirillales</taxon>
        <taxon>Magnetovibrionaceae</taxon>
        <taxon>Magnetovibrio</taxon>
    </lineage>
</organism>
<dbReference type="STRING" id="28181.BEN30_00185"/>
<dbReference type="NCBIfam" id="TIGR00214">
    <property type="entry name" value="lipB"/>
    <property type="match status" value="1"/>
</dbReference>
<dbReference type="PIRSF" id="PIRSF016262">
    <property type="entry name" value="LPLase"/>
    <property type="match status" value="1"/>
</dbReference>
<dbReference type="EMBL" id="MCGG01000012">
    <property type="protein sequence ID" value="OEJ68598.1"/>
    <property type="molecule type" value="Genomic_DNA"/>
</dbReference>
<dbReference type="Proteomes" id="UP000095347">
    <property type="component" value="Unassembled WGS sequence"/>
</dbReference>